<feature type="compositionally biased region" description="Low complexity" evidence="1">
    <location>
        <begin position="364"/>
        <end position="377"/>
    </location>
</feature>
<feature type="compositionally biased region" description="Basic and acidic residues" evidence="1">
    <location>
        <begin position="297"/>
        <end position="306"/>
    </location>
</feature>
<feature type="compositionally biased region" description="Basic and acidic residues" evidence="1">
    <location>
        <begin position="100"/>
        <end position="127"/>
    </location>
</feature>
<dbReference type="OrthoDB" id="2431475at2759"/>
<protein>
    <submittedName>
        <fullName evidence="2">Uncharacterized protein</fullName>
    </submittedName>
</protein>
<feature type="compositionally biased region" description="Basic and acidic residues" evidence="1">
    <location>
        <begin position="138"/>
        <end position="147"/>
    </location>
</feature>
<proteinExistence type="predicted"/>
<dbReference type="Proteomes" id="UP000027222">
    <property type="component" value="Unassembled WGS sequence"/>
</dbReference>
<feature type="compositionally biased region" description="Basic residues" evidence="1">
    <location>
        <begin position="175"/>
        <end position="201"/>
    </location>
</feature>
<feature type="compositionally biased region" description="Low complexity" evidence="1">
    <location>
        <begin position="264"/>
        <end position="279"/>
    </location>
</feature>
<dbReference type="HOGENOM" id="CLU_014120_1_0_1"/>
<reference evidence="3" key="1">
    <citation type="journal article" date="2014" name="Proc. Natl. Acad. Sci. U.S.A.">
        <title>Extensive sampling of basidiomycete genomes demonstrates inadequacy of the white-rot/brown-rot paradigm for wood decay fungi.</title>
        <authorList>
            <person name="Riley R."/>
            <person name="Salamov A.A."/>
            <person name="Brown D.W."/>
            <person name="Nagy L.G."/>
            <person name="Floudas D."/>
            <person name="Held B.W."/>
            <person name="Levasseur A."/>
            <person name="Lombard V."/>
            <person name="Morin E."/>
            <person name="Otillar R."/>
            <person name="Lindquist E.A."/>
            <person name="Sun H."/>
            <person name="LaButti K.M."/>
            <person name="Schmutz J."/>
            <person name="Jabbour D."/>
            <person name="Luo H."/>
            <person name="Baker S.E."/>
            <person name="Pisabarro A.G."/>
            <person name="Walton J.D."/>
            <person name="Blanchette R.A."/>
            <person name="Henrissat B."/>
            <person name="Martin F."/>
            <person name="Cullen D."/>
            <person name="Hibbett D.S."/>
            <person name="Grigoriev I.V."/>
        </authorList>
    </citation>
    <scope>NUCLEOTIDE SEQUENCE [LARGE SCALE GENOMIC DNA]</scope>
    <source>
        <strain evidence="3">CBS 339.88</strain>
    </source>
</reference>
<evidence type="ECO:0000313" key="3">
    <source>
        <dbReference type="Proteomes" id="UP000027222"/>
    </source>
</evidence>
<feature type="region of interest" description="Disordered" evidence="1">
    <location>
        <begin position="98"/>
        <end position="147"/>
    </location>
</feature>
<feature type="compositionally biased region" description="Basic residues" evidence="1">
    <location>
        <begin position="128"/>
        <end position="137"/>
    </location>
</feature>
<dbReference type="EMBL" id="KL142367">
    <property type="protein sequence ID" value="KDR85509.1"/>
    <property type="molecule type" value="Genomic_DNA"/>
</dbReference>
<dbReference type="STRING" id="685588.A0A067TZS8"/>
<organism evidence="2 3">
    <name type="scientific">Galerina marginata (strain CBS 339.88)</name>
    <dbReference type="NCBI Taxonomy" id="685588"/>
    <lineage>
        <taxon>Eukaryota</taxon>
        <taxon>Fungi</taxon>
        <taxon>Dikarya</taxon>
        <taxon>Basidiomycota</taxon>
        <taxon>Agaricomycotina</taxon>
        <taxon>Agaricomycetes</taxon>
        <taxon>Agaricomycetidae</taxon>
        <taxon>Agaricales</taxon>
        <taxon>Agaricineae</taxon>
        <taxon>Strophariaceae</taxon>
        <taxon>Galerina</taxon>
    </lineage>
</organism>
<dbReference type="PANTHER" id="PTHR40132">
    <property type="entry name" value="PRE-MRNA-SPLICING FACTOR 38B"/>
    <property type="match status" value="1"/>
</dbReference>
<feature type="compositionally biased region" description="Basic and acidic residues" evidence="1">
    <location>
        <begin position="320"/>
        <end position="338"/>
    </location>
</feature>
<feature type="compositionally biased region" description="Basic residues" evidence="1">
    <location>
        <begin position="244"/>
        <end position="263"/>
    </location>
</feature>
<name>A0A067TZS8_GALM3</name>
<gene>
    <name evidence="2" type="ORF">GALMADRAFT_218606</name>
</gene>
<evidence type="ECO:0000256" key="1">
    <source>
        <dbReference type="SAM" id="MobiDB-lite"/>
    </source>
</evidence>
<accession>A0A067TZS8</accession>
<feature type="region of interest" description="Disordered" evidence="1">
    <location>
        <begin position="166"/>
        <end position="386"/>
    </location>
</feature>
<keyword evidence="3" id="KW-1185">Reference proteome</keyword>
<sequence length="505" mass="58110">MASSSLSSVVSNLVRASMGNSVHNSVTDDDLDRHVAELIVREAKKKAERYGQQGIRAYISNNIADSNAPKTNKRFLTSIIKSTDDHNKTILKAQALAAQEVKREREEQERRQRRARAEEAAEAERLRRSGRSTKRKRTSNEEGWDRWDGRTADRKKVPRNWESWDGYDEEDERRKRPRKHHASRSRSRSRSKDRRSARSRPSRAGEDVGDDETYPGRHRRARSRSASPRRNVSRDGSGREDSSRRRKRRRSPERSYRHSRRSQSRSSSPLPLSRSPSSQTEDSKPKKRRRSQSPKYALDDIRDESPIPRWSSPTVSESKPTSREAELRQRLKDSRQHQSETSTPPPKSLPINTVSEIDIRPALSKRSPSPKPSRSPSLGPQLPHQLPSKMDRYFEESYDPRLDVTPLTAPNVPATGLINNAEFEGWDAMLELIRIRREDKEEKKRLERLGLLPKEKSKVKKKGVIVDSAPAVADRWTGEAVSVMNIEYKKRGTVREWDMGKEILS</sequence>
<evidence type="ECO:0000313" key="2">
    <source>
        <dbReference type="EMBL" id="KDR85509.1"/>
    </source>
</evidence>
<feature type="compositionally biased region" description="Basic and acidic residues" evidence="1">
    <location>
        <begin position="232"/>
        <end position="243"/>
    </location>
</feature>
<dbReference type="AlphaFoldDB" id="A0A067TZS8"/>
<dbReference type="PANTHER" id="PTHR40132:SF1">
    <property type="entry name" value="PRE-MRNA-SPLICING FACTOR 38B"/>
    <property type="match status" value="1"/>
</dbReference>